<comment type="similarity">
    <text evidence="1">Belongs to the myoviridae tail sheath protein family.</text>
</comment>
<evidence type="ECO:0000313" key="3">
    <source>
        <dbReference type="EMBL" id="EEG30671.1"/>
    </source>
</evidence>
<sequence length="469" mass="50588">MGGFFNAGEQKIRSGVYQRIENNGGAITAGAVDGICAAVFKSDWGPLGTVMVLASENDLNKHFGSGQTVDVAVEQFRGGARTVKAVRLGTGGTVSKVSLKDNGASAVSVLDVESKYPGTRSFSVTVRDALEDETKREVLIFEGTYQRDKFSVAKGDNEVSGLLAAFEEQGSDWVNIKKASSYKDGALAAVNQTEMTPGTNPTVTNESYSEAFSLLESQDFNRLAIDSEETGVHLTLASYMNRMYGLGKLTVAVIGEPSNVDFSTRAQHAAAFNSELIEYVGGGFYDTAGNKYEGYRAAARVSGMFASISSSGNFTHAVVSGADIVTETLTNYQYETAKQSGMILFSTSAKGAVWIDEAINTLVSLPEDKDAGWKKVKRTKIRFELINRINESISELQVRNNNNGRSAVIQTAQGVCNDMVGEEKLESGALVELDSNNPPQGESAWFTITADDIDALEKIYLTFRFRFSS</sequence>
<dbReference type="STRING" id="537013.CLOSTMETH_01740"/>
<dbReference type="HOGENOM" id="CLU_044818_0_0_9"/>
<keyword evidence="4" id="KW-1185">Reference proteome</keyword>
<dbReference type="eggNOG" id="ENOG502Z8I6">
    <property type="taxonomic scope" value="Bacteria"/>
</dbReference>
<dbReference type="AlphaFoldDB" id="C0ED19"/>
<dbReference type="Gene3D" id="3.40.50.11790">
    <property type="match status" value="1"/>
</dbReference>
<reference evidence="3 4" key="1">
    <citation type="submission" date="2009-01" db="EMBL/GenBank/DDBJ databases">
        <authorList>
            <person name="Fulton L."/>
            <person name="Clifton S."/>
            <person name="Fulton B."/>
            <person name="Xu J."/>
            <person name="Minx P."/>
            <person name="Pepin K.H."/>
            <person name="Johnson M."/>
            <person name="Bhonagiri V."/>
            <person name="Nash W.E."/>
            <person name="Mardis E.R."/>
            <person name="Wilson R.K."/>
        </authorList>
    </citation>
    <scope>NUCLEOTIDE SEQUENCE [LARGE SCALE GENOMIC DNA]</scope>
    <source>
        <strain evidence="3 4">DSM 5476</strain>
    </source>
</reference>
<feature type="domain" description="Tail sheath protein subtilisin-like" evidence="2">
    <location>
        <begin position="203"/>
        <end position="361"/>
    </location>
</feature>
<name>C0ED19_9FIRM</name>
<dbReference type="EMBL" id="ACEC01000058">
    <property type="protein sequence ID" value="EEG30671.1"/>
    <property type="molecule type" value="Genomic_DNA"/>
</dbReference>
<reference evidence="3 4" key="2">
    <citation type="submission" date="2009-02" db="EMBL/GenBank/DDBJ databases">
        <title>Draft genome sequence of Clostridium methylpentosum (DSM 5476).</title>
        <authorList>
            <person name="Sudarsanam P."/>
            <person name="Ley R."/>
            <person name="Guruge J."/>
            <person name="Turnbaugh P.J."/>
            <person name="Mahowald M."/>
            <person name="Liep D."/>
            <person name="Gordon J."/>
        </authorList>
    </citation>
    <scope>NUCLEOTIDE SEQUENCE [LARGE SCALE GENOMIC DNA]</scope>
    <source>
        <strain evidence="3 4">DSM 5476</strain>
    </source>
</reference>
<gene>
    <name evidence="3" type="ORF">CLOSTMETH_01740</name>
</gene>
<evidence type="ECO:0000259" key="2">
    <source>
        <dbReference type="Pfam" id="PF04984"/>
    </source>
</evidence>
<dbReference type="Gene3D" id="3.30.1370.220">
    <property type="match status" value="1"/>
</dbReference>
<proteinExistence type="inferred from homology"/>
<comment type="caution">
    <text evidence="3">The sequence shown here is derived from an EMBL/GenBank/DDBJ whole genome shotgun (WGS) entry which is preliminary data.</text>
</comment>
<accession>C0ED19</accession>
<dbReference type="Pfam" id="PF04984">
    <property type="entry name" value="Phage_sheath_1"/>
    <property type="match status" value="1"/>
</dbReference>
<dbReference type="InterPro" id="IPR035089">
    <property type="entry name" value="Phage_sheath_subtilisin"/>
</dbReference>
<organism evidence="3 4">
    <name type="scientific">[Clostridium] methylpentosum DSM 5476</name>
    <dbReference type="NCBI Taxonomy" id="537013"/>
    <lineage>
        <taxon>Bacteria</taxon>
        <taxon>Bacillati</taxon>
        <taxon>Bacillota</taxon>
        <taxon>Clostridia</taxon>
        <taxon>Eubacteriales</taxon>
        <taxon>Oscillospiraceae</taxon>
        <taxon>Oscillospiraceae incertae sedis</taxon>
    </lineage>
</organism>
<evidence type="ECO:0000313" key="4">
    <source>
        <dbReference type="Proteomes" id="UP000003340"/>
    </source>
</evidence>
<evidence type="ECO:0000256" key="1">
    <source>
        <dbReference type="ARBA" id="ARBA00008005"/>
    </source>
</evidence>
<dbReference type="Proteomes" id="UP000003340">
    <property type="component" value="Unassembled WGS sequence"/>
</dbReference>
<protein>
    <recommendedName>
        <fullName evidence="2">Tail sheath protein subtilisin-like domain-containing protein</fullName>
    </recommendedName>
</protein>